<dbReference type="Proteomes" id="UP000828251">
    <property type="component" value="Unassembled WGS sequence"/>
</dbReference>
<comment type="caution">
    <text evidence="1">The sequence shown here is derived from an EMBL/GenBank/DDBJ whole genome shotgun (WGS) entry which is preliminary data.</text>
</comment>
<proteinExistence type="predicted"/>
<protein>
    <submittedName>
        <fullName evidence="1">Uncharacterized protein</fullName>
    </submittedName>
</protein>
<name>A0A9D3VWG9_9ROSI</name>
<keyword evidence="2" id="KW-1185">Reference proteome</keyword>
<accession>A0A9D3VWG9</accession>
<gene>
    <name evidence="1" type="ORF">J1N35_014407</name>
</gene>
<reference evidence="1 2" key="1">
    <citation type="journal article" date="2021" name="Plant Biotechnol. J.">
        <title>Multi-omics assisted identification of the key and species-specific regulatory components of drought-tolerant mechanisms in Gossypium stocksii.</title>
        <authorList>
            <person name="Yu D."/>
            <person name="Ke L."/>
            <person name="Zhang D."/>
            <person name="Wu Y."/>
            <person name="Sun Y."/>
            <person name="Mei J."/>
            <person name="Sun J."/>
            <person name="Sun Y."/>
        </authorList>
    </citation>
    <scope>NUCLEOTIDE SEQUENCE [LARGE SCALE GENOMIC DNA]</scope>
    <source>
        <strain evidence="2">cv. E1</strain>
        <tissue evidence="1">Leaf</tissue>
    </source>
</reference>
<sequence length="109" mass="12844">MQNCVVRHSGPAYFPFTTTILCLKAKILTNIKKTGKDLEEEKEDPIEIELVQEAEVLGEVEPMEPEAEPDVETSMFRTQSPCLDLRDKLSKFMYIMQHMQWQQQAYWRY</sequence>
<organism evidence="1 2">
    <name type="scientific">Gossypium stocksii</name>
    <dbReference type="NCBI Taxonomy" id="47602"/>
    <lineage>
        <taxon>Eukaryota</taxon>
        <taxon>Viridiplantae</taxon>
        <taxon>Streptophyta</taxon>
        <taxon>Embryophyta</taxon>
        <taxon>Tracheophyta</taxon>
        <taxon>Spermatophyta</taxon>
        <taxon>Magnoliopsida</taxon>
        <taxon>eudicotyledons</taxon>
        <taxon>Gunneridae</taxon>
        <taxon>Pentapetalae</taxon>
        <taxon>rosids</taxon>
        <taxon>malvids</taxon>
        <taxon>Malvales</taxon>
        <taxon>Malvaceae</taxon>
        <taxon>Malvoideae</taxon>
        <taxon>Gossypium</taxon>
    </lineage>
</organism>
<dbReference type="EMBL" id="JAIQCV010000005">
    <property type="protein sequence ID" value="KAH1097486.1"/>
    <property type="molecule type" value="Genomic_DNA"/>
</dbReference>
<evidence type="ECO:0000313" key="1">
    <source>
        <dbReference type="EMBL" id="KAH1097486.1"/>
    </source>
</evidence>
<dbReference type="AlphaFoldDB" id="A0A9D3VWG9"/>
<evidence type="ECO:0000313" key="2">
    <source>
        <dbReference type="Proteomes" id="UP000828251"/>
    </source>
</evidence>